<comment type="caution">
    <text evidence="2">The sequence shown here is derived from an EMBL/GenBank/DDBJ whole genome shotgun (WGS) entry which is preliminary data.</text>
</comment>
<dbReference type="EMBL" id="VOGC01000002">
    <property type="protein sequence ID" value="MQN00864.1"/>
    <property type="molecule type" value="Genomic_DNA"/>
</dbReference>
<gene>
    <name evidence="2" type="ORF">FRC54_02580</name>
</gene>
<evidence type="ECO:0000313" key="2">
    <source>
        <dbReference type="EMBL" id="MQN00864.1"/>
    </source>
</evidence>
<keyword evidence="3" id="KW-1185">Reference proteome</keyword>
<sequence length="153" mass="17443">MSEKSTTELENVLKSTHPSQMDKFLNENGSDMKGSPKDFSDYFKGLVKEHDKTLSEVFIEADISERYGYKLISGEKRTRQRDVILRLCYAAGFDLDETQKALRLYELPELYVRIPRDALLMSLFNDRVGSVLDVNEYLKSHGVAALRPCGAVE</sequence>
<proteinExistence type="predicted"/>
<organism evidence="2 3">
    <name type="scientific">Candidatus Weimeria bifida</name>
    <dbReference type="NCBI Taxonomy" id="2599074"/>
    <lineage>
        <taxon>Bacteria</taxon>
        <taxon>Bacillati</taxon>
        <taxon>Bacillota</taxon>
        <taxon>Clostridia</taxon>
        <taxon>Lachnospirales</taxon>
        <taxon>Lachnospiraceae</taxon>
        <taxon>Candidatus Weimeria</taxon>
    </lineage>
</organism>
<accession>A0A6N7IX22</accession>
<evidence type="ECO:0000313" key="3">
    <source>
        <dbReference type="Proteomes" id="UP000460257"/>
    </source>
</evidence>
<feature type="region of interest" description="Disordered" evidence="1">
    <location>
        <begin position="1"/>
        <end position="33"/>
    </location>
</feature>
<name>A0A6N7IX22_9FIRM</name>
<dbReference type="Proteomes" id="UP000460257">
    <property type="component" value="Unassembled WGS sequence"/>
</dbReference>
<dbReference type="AlphaFoldDB" id="A0A6N7IX22"/>
<evidence type="ECO:0000256" key="1">
    <source>
        <dbReference type="SAM" id="MobiDB-lite"/>
    </source>
</evidence>
<protein>
    <recommendedName>
        <fullName evidence="4">XRE family transcriptional regulator</fullName>
    </recommendedName>
</protein>
<reference evidence="2" key="1">
    <citation type="journal article" date="2020" name="Appl. Environ. Microbiol.">
        <title>Medium-Chain Fatty Acid Synthesis by 'Candidatus Weimeria bifida' gen. nov., sp. nov., and 'Candidatus Pseudoramibacter fermentans' sp. nov.</title>
        <authorList>
            <person name="Scarborough M.J."/>
            <person name="Myers K.S."/>
            <person name="Donohue T.J."/>
            <person name="Noguera D.R."/>
        </authorList>
    </citation>
    <scope>NUCLEOTIDE SEQUENCE</scope>
    <source>
        <strain evidence="2">LCO1.1</strain>
    </source>
</reference>
<evidence type="ECO:0008006" key="4">
    <source>
        <dbReference type="Google" id="ProtNLM"/>
    </source>
</evidence>